<accession>A0AC35TXB4</accession>
<protein>
    <submittedName>
        <fullName evidence="2">Neur_chan_LBD domain-containing protein</fullName>
    </submittedName>
</protein>
<evidence type="ECO:0000313" key="1">
    <source>
        <dbReference type="Proteomes" id="UP000095286"/>
    </source>
</evidence>
<sequence length="576" mass="66424">MALTTSTYIIILFLLLIRIEGKKNNTNIFSKASPDFVSKFSQMKQPPKDYENEIVDVKLGFYIESLGNFRETLMTFDADLYMYSSWKDKSMIHNTSKYILINEKTIRDSLWRPDLYFANARLAHIHDVCVDNFNMFISPNGVVSLSWRVTVTVACNLKLEHFPFDTNNCFIKILSYGYIQKIMNCTWFSSDPIQYNQNINLPEFEITAIKQGYCDGTYKYARSGTSYLQDTFNCLTLNIYLKRSLGYNLVQNYIPLCINVIVSWLGFFIDKLLVVRVTISVTTLVSITALGNGIRFNLPQVSYPKAIDYYFLICTLFVFGALIEFAFVNNYLKRATKFEQLSKVFKRSAERTNVKSLIHPKYYEHAKHEYAKSFKNMKKPEEKIKSPRNISPINLSPANLSPSSLITNPSSLITSPTHLQPSPTNLRPNWKGSGDKFGSSHSLFKSFGYAFSTNERKITVVDACEFINRDLFNRPPNLQPSEFKKSSIQAGLAAIDDEEMNYLKTFMYKEDISQSKALNSKDLSSLFMKMSRSNSKKSLKLDIVSRFLFPLAFGTFNIIYFTYYLMIQARYWENST</sequence>
<evidence type="ECO:0000313" key="2">
    <source>
        <dbReference type="WBParaSite" id="RSKR_0000514500.1"/>
    </source>
</evidence>
<reference evidence="2" key="1">
    <citation type="submission" date="2016-11" db="UniProtKB">
        <authorList>
            <consortium name="WormBaseParasite"/>
        </authorList>
    </citation>
    <scope>IDENTIFICATION</scope>
    <source>
        <strain evidence="2">KR3021</strain>
    </source>
</reference>
<name>A0AC35TXB4_9BILA</name>
<proteinExistence type="predicted"/>
<organism evidence="1 2">
    <name type="scientific">Rhabditophanes sp. KR3021</name>
    <dbReference type="NCBI Taxonomy" id="114890"/>
    <lineage>
        <taxon>Eukaryota</taxon>
        <taxon>Metazoa</taxon>
        <taxon>Ecdysozoa</taxon>
        <taxon>Nematoda</taxon>
        <taxon>Chromadorea</taxon>
        <taxon>Rhabditida</taxon>
        <taxon>Tylenchina</taxon>
        <taxon>Panagrolaimomorpha</taxon>
        <taxon>Strongyloidoidea</taxon>
        <taxon>Alloionematidae</taxon>
        <taxon>Rhabditophanes</taxon>
    </lineage>
</organism>
<dbReference type="Proteomes" id="UP000095286">
    <property type="component" value="Unplaced"/>
</dbReference>
<dbReference type="WBParaSite" id="RSKR_0000514500.1">
    <property type="protein sequence ID" value="RSKR_0000514500.1"/>
    <property type="gene ID" value="RSKR_0000514500"/>
</dbReference>